<sequence length="110" mass="13032">MFASRTSQKQVFIDNIEPIKRYNHEAHAYLHKLHPKHWSKHVFGTRAKTNCVVNNVAESFNAMILEARGLPIISMMEEIRKKHIVRIQERYTVMDRYDGIICPKIRDKLE</sequence>
<organism evidence="1 2">
    <name type="scientific">Cephalotus follicularis</name>
    <name type="common">Albany pitcher plant</name>
    <dbReference type="NCBI Taxonomy" id="3775"/>
    <lineage>
        <taxon>Eukaryota</taxon>
        <taxon>Viridiplantae</taxon>
        <taxon>Streptophyta</taxon>
        <taxon>Embryophyta</taxon>
        <taxon>Tracheophyta</taxon>
        <taxon>Spermatophyta</taxon>
        <taxon>Magnoliopsida</taxon>
        <taxon>eudicotyledons</taxon>
        <taxon>Gunneridae</taxon>
        <taxon>Pentapetalae</taxon>
        <taxon>rosids</taxon>
        <taxon>fabids</taxon>
        <taxon>Oxalidales</taxon>
        <taxon>Cephalotaceae</taxon>
        <taxon>Cephalotus</taxon>
    </lineage>
</organism>
<dbReference type="PANTHER" id="PTHR31973:SF187">
    <property type="entry name" value="MUTATOR TRANSPOSASE MUDRA PROTEIN"/>
    <property type="match status" value="1"/>
</dbReference>
<dbReference type="Proteomes" id="UP000187406">
    <property type="component" value="Unassembled WGS sequence"/>
</dbReference>
<dbReference type="AlphaFoldDB" id="A0A1Q3DBB4"/>
<dbReference type="OrthoDB" id="1937322at2759"/>
<evidence type="ECO:0000313" key="2">
    <source>
        <dbReference type="Proteomes" id="UP000187406"/>
    </source>
</evidence>
<gene>
    <name evidence="1" type="ORF">CFOL_v3_33190</name>
</gene>
<dbReference type="InParanoid" id="A0A1Q3DBB4"/>
<reference evidence="2" key="1">
    <citation type="submission" date="2016-04" db="EMBL/GenBank/DDBJ databases">
        <title>Cephalotus genome sequencing.</title>
        <authorList>
            <person name="Fukushima K."/>
            <person name="Hasebe M."/>
            <person name="Fang X."/>
        </authorList>
    </citation>
    <scope>NUCLEOTIDE SEQUENCE [LARGE SCALE GENOMIC DNA]</scope>
    <source>
        <strain evidence="2">cv. St1</strain>
    </source>
</reference>
<proteinExistence type="predicted"/>
<dbReference type="PANTHER" id="PTHR31973">
    <property type="entry name" value="POLYPROTEIN, PUTATIVE-RELATED"/>
    <property type="match status" value="1"/>
</dbReference>
<accession>A0A1Q3DBB4</accession>
<evidence type="ECO:0008006" key="3">
    <source>
        <dbReference type="Google" id="ProtNLM"/>
    </source>
</evidence>
<protein>
    <recommendedName>
        <fullName evidence="3">Protein FAR1-RELATED SEQUENCE</fullName>
    </recommendedName>
</protein>
<comment type="caution">
    <text evidence="1">The sequence shown here is derived from an EMBL/GenBank/DDBJ whole genome shotgun (WGS) entry which is preliminary data.</text>
</comment>
<dbReference type="EMBL" id="BDDD01005756">
    <property type="protein sequence ID" value="GAV89777.1"/>
    <property type="molecule type" value="Genomic_DNA"/>
</dbReference>
<evidence type="ECO:0000313" key="1">
    <source>
        <dbReference type="EMBL" id="GAV89777.1"/>
    </source>
</evidence>
<keyword evidence="2" id="KW-1185">Reference proteome</keyword>
<name>A0A1Q3DBB4_CEPFO</name>